<evidence type="ECO:0000256" key="1">
    <source>
        <dbReference type="SAM" id="Phobius"/>
    </source>
</evidence>
<feature type="domain" description="Fibronectin type-III" evidence="2">
    <location>
        <begin position="894"/>
        <end position="979"/>
    </location>
</feature>
<keyword evidence="1" id="KW-0812">Transmembrane</keyword>
<dbReference type="GO" id="GO:0016020">
    <property type="term" value="C:membrane"/>
    <property type="evidence" value="ECO:0007669"/>
    <property type="project" value="InterPro"/>
</dbReference>
<dbReference type="InterPro" id="IPR013783">
    <property type="entry name" value="Ig-like_fold"/>
</dbReference>
<dbReference type="Pfam" id="PF13715">
    <property type="entry name" value="CarbopepD_reg_2"/>
    <property type="match status" value="2"/>
</dbReference>
<dbReference type="InterPro" id="IPR015919">
    <property type="entry name" value="Cadherin-like_sf"/>
</dbReference>
<feature type="domain" description="Fibronectin type-III" evidence="2">
    <location>
        <begin position="1328"/>
        <end position="1413"/>
    </location>
</feature>
<keyword evidence="1" id="KW-1133">Transmembrane helix</keyword>
<dbReference type="PROSITE" id="PS50853">
    <property type="entry name" value="FN3"/>
    <property type="match status" value="3"/>
</dbReference>
<dbReference type="SUPFAM" id="SSF49464">
    <property type="entry name" value="Carboxypeptidase regulatory domain-like"/>
    <property type="match status" value="2"/>
</dbReference>
<organism evidence="3 4">
    <name type="scientific">Candidatus Methanoperedens nitratireducens</name>
    <dbReference type="NCBI Taxonomy" id="1392998"/>
    <lineage>
        <taxon>Archaea</taxon>
        <taxon>Methanobacteriati</taxon>
        <taxon>Methanobacteriota</taxon>
        <taxon>Stenosarchaea group</taxon>
        <taxon>Methanomicrobia</taxon>
        <taxon>Methanosarcinales</taxon>
        <taxon>ANME-2 cluster</taxon>
        <taxon>Candidatus Methanoperedentaceae</taxon>
        <taxon>Candidatus Methanoperedens</taxon>
    </lineage>
</organism>
<dbReference type="InterPro" id="IPR013784">
    <property type="entry name" value="Carb-bd-like_fold"/>
</dbReference>
<dbReference type="InterPro" id="IPR003961">
    <property type="entry name" value="FN3_dom"/>
</dbReference>
<feature type="transmembrane region" description="Helical" evidence="1">
    <location>
        <begin position="12"/>
        <end position="32"/>
    </location>
</feature>
<sequence>MINKNYLNKALVIFIFLVIFAAITHMVAAYYISGYVTDSSTGMPLSNVNVTTNTSLVTSTDIFGFYNLTDIDNGTYLINTSLPGYSTSSSERVINSTDIDNANISLSPLLDPTYSISGYVFDNYGLGLGDVLVQNDSNKNTTIPSGYYLITSLPNGTYNFSYTKTGFDTGYLEVAVSGADNTSANKTIYDTTPPAQVTGLMNDTPTQTTVNLIWNSIADANYYQVFRDSTSLGYTQNTYWNDTELTPDTLYEYVIRANDSYNNRGQNSSILSVRTAQAADTTPPASVSNPSMITGNFFINNTWINPVGADFNYVWFRYSNDTTLQNVSNSTNYLNLTWSPHYTQSISAQTVDTSGNVNQTRIWFNATIPNNVPVQSHIENKVVDEGQLLTFTVSATDTDNDAITYGTNATNGIFNTTTGEFSWTPGYGDAGVYIWYFNSSDSFGGVASETITVTVNDIQLSITSSSPSSDPTTIQDTSQSFNITLSRTADIAWYMNGAQVQINTSITSASYTNSTAEVGTWNVTAIATDNIDIISRTWNWSVNAQPPTAYIPSDPTNLQDTTGNFWVNHTWQAGAGNLTDSYNISVNGIWANGTTSTYYNNGVGPHGWSNITVWAYNNSGSGSLSLNSISQNTQVANNVPIQESIGDKIIDENQLMQFTVSATDTDSDLITYGTNATKGTFNITTGELYWTPSYADAGVYIWYFNSSDGYGGITSETITVTVDDVPLSVIFSSPVSDPITTVGTAQTFEINLNRTADITWYIDGSAVQSNLSVISANYTDSIAGIGVYNVTAIASDSFDSASRTWNWTVIAQPTYNVSGYVFDNNGLGLGDVLVQNSISQNTTTESGYYLITGLLNGTYNFSFSKQGFDTGYLDVTINGADIINANKIIYDTTPPAQVTGLRNDTPTQTTVNLMWDQIPDANYYQVFRDSTSIGYTQNTYWSDTGLIADTLYQYQVRANDSYNNWGQNSSILSVKTAQAIDTAPPASVSNPSTTTGNFYINNTWINPEDTDFSYVWLRYSNDTTLQNVTKPTSYLNLTWSPHYTQNISAQTVDTSGNVNQTKVWFNATIPNNVPIQLPIGDRTVTEGDLLTFNVSATDTDSDTITYGTNATGGLLNPATGEYSWQTGSGDSGTYIWYFNSSDGYGGVATETITVIVNDVPLSIIFSSPVSDPVTTVGIEQTFEINLNRNADVTWYIDGSIVQTDLSVVSASYTNSTANIGMYNVTATASDSYDSVSRTWSWTVIAQPTYSVSGYVFDNYGSGLGDVLVQNDSYQNTTIASGYYLITGLLNGTYNLSFSKAGFDTGYFEVTVSGADIINANITIYDTTSPAQVTGLRNDTPTQTTVNLSWDPITDASYYQVFRSSTSIGYTQNTYWNDTGLIADTLYEYTVRANDSYNNWGQNSSILNVRTTPAADTTPPASVSNPYMMTGNFFINNTWVNPEDTDFSYVWFRYSNDTTLQNVSNPMNYLNLTWSPHYTQNISAQTVDTSGNVNQTKVWFNATIPNNVPIQAQIGDRTVTEGDLLTFNVSATDTDSDTITYGTNATRGSLNPTTGEYSWQTGIGDSGTYIWYFSSSDGYGGVASETITITVTASPPTEYIPPDPVNLASTQGNFWINYTWQAGAGNATDSYNINVNGIWTNGTNSTYYNNSVGPHGWSNITVWAYNNSGSGSLSLNSISQNTQVANNIPMQEPIGDKTIDENQYLQFTIIATDADSDLITYGTNATKGTFNITTGEFSWIPGYGDAGVYVWYFNSSDGSDGVASEIITVTVNDVPLLITVSSPANDTTTTVGTAQAFEIVLNRDADITWYINDSIIQSNLSVISADYTNSTAGAGVYNVTAIASDNYYSISRTWNWTVIDQTAPGGGGGGGEVRSYNISGYVLDSSNLKPLSIANVTTNTSLQTTTDLNGYYNFSGLINGSYMISAGLMGYADNYINRTISGADISYANITLSPLSCTDCHYSISYMNSFDRSDLYVNQTMINDSVHVALSCRDCHTDTSVHPPPKSGWKWCEDCHANTQNPRTDKGRHNIVSNPWNNLYNGVSVVNITSCTTCHDPALYNNSKDTYGKEKGIDCDYCHSFPDNVIEAFSITATLFLLILSNRYNND</sequence>
<dbReference type="InterPro" id="IPR008969">
    <property type="entry name" value="CarboxyPept-like_regulatory"/>
</dbReference>
<dbReference type="Gene3D" id="3.90.10.10">
    <property type="entry name" value="Cytochrome C3"/>
    <property type="match status" value="1"/>
</dbReference>
<dbReference type="Gene3D" id="2.60.40.10">
    <property type="entry name" value="Immunoglobulins"/>
    <property type="match status" value="8"/>
</dbReference>
<gene>
    <name evidence="3" type="ORF">ANME2D_02840</name>
</gene>
<evidence type="ECO:0000313" key="3">
    <source>
        <dbReference type="EMBL" id="KCZ70815.1"/>
    </source>
</evidence>
<comment type="caution">
    <text evidence="3">The sequence shown here is derived from an EMBL/GenBank/DDBJ whole genome shotgun (WGS) entry which is preliminary data.</text>
</comment>
<dbReference type="GO" id="GO:0030246">
    <property type="term" value="F:carbohydrate binding"/>
    <property type="evidence" value="ECO:0007669"/>
    <property type="project" value="InterPro"/>
</dbReference>
<dbReference type="SUPFAM" id="SSF49313">
    <property type="entry name" value="Cadherin-like"/>
    <property type="match status" value="3"/>
</dbReference>
<feature type="domain" description="Fibronectin type-III" evidence="2">
    <location>
        <begin position="193"/>
        <end position="278"/>
    </location>
</feature>
<evidence type="ECO:0000259" key="2">
    <source>
        <dbReference type="PROSITE" id="PS50853"/>
    </source>
</evidence>
<dbReference type="Gene3D" id="2.60.40.1120">
    <property type="entry name" value="Carboxypeptidase-like, regulatory domain"/>
    <property type="match status" value="5"/>
</dbReference>
<accession>A0A062V5Z1</accession>
<dbReference type="Pfam" id="PF17963">
    <property type="entry name" value="Big_9"/>
    <property type="match status" value="2"/>
</dbReference>
<dbReference type="SUPFAM" id="SSF48695">
    <property type="entry name" value="Multiheme cytochromes"/>
    <property type="match status" value="1"/>
</dbReference>
<dbReference type="GO" id="GO:0005509">
    <property type="term" value="F:calcium ion binding"/>
    <property type="evidence" value="ECO:0007669"/>
    <property type="project" value="InterPro"/>
</dbReference>
<dbReference type="PATRIC" id="fig|1392998.3.peg.3140"/>
<evidence type="ECO:0000313" key="4">
    <source>
        <dbReference type="Proteomes" id="UP000027153"/>
    </source>
</evidence>
<name>A0A062V5Z1_9EURY</name>
<protein>
    <recommendedName>
        <fullName evidence="2">Fibronectin type-III domain-containing protein</fullName>
    </recommendedName>
</protein>
<dbReference type="SMART" id="SM00060">
    <property type="entry name" value="FN3"/>
    <property type="match status" value="3"/>
</dbReference>
<dbReference type="InterPro" id="IPR036280">
    <property type="entry name" value="Multihaem_cyt_sf"/>
</dbReference>
<reference evidence="3 4" key="1">
    <citation type="journal article" date="2013" name="Nature">
        <title>Anaerobic oxidation of methane coupled to nitrate reduction in a novel archaeal lineage.</title>
        <authorList>
            <person name="Haroon M.F."/>
            <person name="Hu S."/>
            <person name="Shi Y."/>
            <person name="Imelfort M."/>
            <person name="Keller J."/>
            <person name="Hugenholtz P."/>
            <person name="Yuan Z."/>
            <person name="Tyson G.W."/>
        </authorList>
    </citation>
    <scope>NUCLEOTIDE SEQUENCE [LARGE SCALE GENOMIC DNA]</scope>
    <source>
        <strain evidence="3 4">ANME-2d</strain>
    </source>
</reference>
<keyword evidence="4" id="KW-1185">Reference proteome</keyword>
<dbReference type="Proteomes" id="UP000027153">
    <property type="component" value="Unassembled WGS sequence"/>
</dbReference>
<dbReference type="EMBL" id="JMIY01000007">
    <property type="protein sequence ID" value="KCZ70815.1"/>
    <property type="molecule type" value="Genomic_DNA"/>
</dbReference>
<proteinExistence type="predicted"/>
<dbReference type="InterPro" id="IPR036116">
    <property type="entry name" value="FN3_sf"/>
</dbReference>
<dbReference type="SUPFAM" id="SSF49265">
    <property type="entry name" value="Fibronectin type III"/>
    <property type="match status" value="3"/>
</dbReference>
<keyword evidence="1" id="KW-0472">Membrane</keyword>
<dbReference type="SUPFAM" id="SSF49452">
    <property type="entry name" value="Starch-binding domain-like"/>
    <property type="match status" value="3"/>
</dbReference>